<evidence type="ECO:0000313" key="10">
    <source>
        <dbReference type="EMBL" id="MEG3435990.1"/>
    </source>
</evidence>
<dbReference type="InterPro" id="IPR003594">
    <property type="entry name" value="HATPase_dom"/>
</dbReference>
<keyword evidence="10" id="KW-0547">Nucleotide-binding</keyword>
<evidence type="ECO:0000313" key="11">
    <source>
        <dbReference type="Proteomes" id="UP001328733"/>
    </source>
</evidence>
<dbReference type="GO" id="GO:0000155">
    <property type="term" value="F:phosphorelay sensor kinase activity"/>
    <property type="evidence" value="ECO:0007669"/>
    <property type="project" value="InterPro"/>
</dbReference>
<reference evidence="10 11" key="1">
    <citation type="submission" date="2024-01" db="EMBL/GenBank/DDBJ databases">
        <title>Genomic insights into the taxonomy and metabolism of the cyanobacterium Pannus brasiliensis CCIBt3594.</title>
        <authorList>
            <person name="Machado M."/>
            <person name="Botero N.B."/>
            <person name="Andreote A.P.D."/>
            <person name="Feitosa A.M.T."/>
            <person name="Popin R."/>
            <person name="Sivonen K."/>
            <person name="Fiore M.F."/>
        </authorList>
    </citation>
    <scope>NUCLEOTIDE SEQUENCE [LARGE SCALE GENOMIC DNA]</scope>
    <source>
        <strain evidence="10 11">CCIBt3594</strain>
    </source>
</reference>
<dbReference type="AlphaFoldDB" id="A0AAW9QDZ8"/>
<dbReference type="PROSITE" id="PS50109">
    <property type="entry name" value="HIS_KIN"/>
    <property type="match status" value="1"/>
</dbReference>
<sequence length="469" mass="54032">MRWFNERLKLLCGFSLALSITGLANFFAQQNTLRSIENTARVQQARTVLDTLEDLFAALLDSESARRGYIISGSRSELQRYYRAIEGIAPKLDRLERWFADNPVERGRIEDLRGLVARRLALAERSILLYQKHPTDREQQARWLIANEKIRLAVRQIIERMKTDERQRLHAWIERSRESIRDGQRAELISLCLGIAVLFATFALLYWQMVERERVEILQYKLAKEKELGDLKLRFFSLVSHEFRTPLSVILGSIHLLTERGQGWTEEKRQKNLQRVQSSARTMTRLLTDILTLTRAEAGKLDFRPEWIEVESFCLNLISDFEALGELDRPIEFSSNNPGYYARLDEKLLQSILGNLLSNAIKYSSPQKTVHFRLSCQPETVIFQIQDEGCGIPPESLLTLYEPFYRAPNAREIAGTGLGLAVVKQCLELHRGEISVKSRVGEGTIFTVQIPREVERDGERNTLPPSDSR</sequence>
<keyword evidence="6" id="KW-0902">Two-component regulatory system</keyword>
<accession>A0AAW9QDZ8</accession>
<evidence type="ECO:0000256" key="3">
    <source>
        <dbReference type="ARBA" id="ARBA00022553"/>
    </source>
</evidence>
<dbReference type="RefSeq" id="WP_332863439.1">
    <property type="nucleotide sequence ID" value="NZ_JBAFSM010000003.1"/>
</dbReference>
<evidence type="ECO:0000256" key="4">
    <source>
        <dbReference type="ARBA" id="ARBA00022679"/>
    </source>
</evidence>
<keyword evidence="3" id="KW-0597">Phosphoprotein</keyword>
<dbReference type="SMART" id="SM00388">
    <property type="entry name" value="HisKA"/>
    <property type="match status" value="1"/>
</dbReference>
<dbReference type="PANTHER" id="PTHR43711:SF26">
    <property type="entry name" value="SENSOR HISTIDINE KINASE RCSC"/>
    <property type="match status" value="1"/>
</dbReference>
<dbReference type="InterPro" id="IPR050736">
    <property type="entry name" value="Sensor_HK_Regulatory"/>
</dbReference>
<protein>
    <recommendedName>
        <fullName evidence="2">histidine kinase</fullName>
        <ecNumber evidence="2">2.7.13.3</ecNumber>
    </recommendedName>
</protein>
<keyword evidence="11" id="KW-1185">Reference proteome</keyword>
<dbReference type="PRINTS" id="PR00344">
    <property type="entry name" value="BCTRLSENSOR"/>
</dbReference>
<keyword evidence="4" id="KW-0808">Transferase</keyword>
<dbReference type="Proteomes" id="UP001328733">
    <property type="component" value="Unassembled WGS sequence"/>
</dbReference>
<dbReference type="SMART" id="SM00387">
    <property type="entry name" value="HATPase_c"/>
    <property type="match status" value="1"/>
</dbReference>
<dbReference type="InterPro" id="IPR036097">
    <property type="entry name" value="HisK_dim/P_sf"/>
</dbReference>
<keyword evidence="10" id="KW-0067">ATP-binding</keyword>
<keyword evidence="7" id="KW-1133">Transmembrane helix</keyword>
<evidence type="ECO:0000256" key="5">
    <source>
        <dbReference type="ARBA" id="ARBA00022777"/>
    </source>
</evidence>
<organism evidence="10 11">
    <name type="scientific">Pannus brasiliensis CCIBt3594</name>
    <dbReference type="NCBI Taxonomy" id="1427578"/>
    <lineage>
        <taxon>Bacteria</taxon>
        <taxon>Bacillati</taxon>
        <taxon>Cyanobacteriota</taxon>
        <taxon>Cyanophyceae</taxon>
        <taxon>Oscillatoriophycideae</taxon>
        <taxon>Chroococcales</taxon>
        <taxon>Microcystaceae</taxon>
        <taxon>Pannus</taxon>
    </lineage>
</organism>
<dbReference type="InterPro" id="IPR004358">
    <property type="entry name" value="Sig_transdc_His_kin-like_C"/>
</dbReference>
<comment type="catalytic activity">
    <reaction evidence="1">
        <text>ATP + protein L-histidine = ADP + protein N-phospho-L-histidine.</text>
        <dbReference type="EC" id="2.7.13.3"/>
    </reaction>
</comment>
<dbReference type="InterPro" id="IPR036890">
    <property type="entry name" value="HATPase_C_sf"/>
</dbReference>
<dbReference type="Pfam" id="PF05227">
    <property type="entry name" value="CHASE3"/>
    <property type="match status" value="1"/>
</dbReference>
<dbReference type="FunFam" id="3.30.565.10:FF:000006">
    <property type="entry name" value="Sensor histidine kinase WalK"/>
    <property type="match status" value="1"/>
</dbReference>
<dbReference type="SUPFAM" id="SSF47384">
    <property type="entry name" value="Homodimeric domain of signal transducing histidine kinase"/>
    <property type="match status" value="1"/>
</dbReference>
<dbReference type="InterPro" id="IPR007891">
    <property type="entry name" value="CHASE3"/>
</dbReference>
<dbReference type="CDD" id="cd00075">
    <property type="entry name" value="HATPase"/>
    <property type="match status" value="1"/>
</dbReference>
<evidence type="ECO:0000256" key="7">
    <source>
        <dbReference type="SAM" id="Phobius"/>
    </source>
</evidence>
<comment type="caution">
    <text evidence="10">The sequence shown here is derived from an EMBL/GenBank/DDBJ whole genome shotgun (WGS) entry which is preliminary data.</text>
</comment>
<evidence type="ECO:0000256" key="6">
    <source>
        <dbReference type="ARBA" id="ARBA00023012"/>
    </source>
</evidence>
<dbReference type="Gene3D" id="3.30.565.10">
    <property type="entry name" value="Histidine kinase-like ATPase, C-terminal domain"/>
    <property type="match status" value="1"/>
</dbReference>
<gene>
    <name evidence="10" type="ORF">V0288_02565</name>
</gene>
<dbReference type="EC" id="2.7.13.3" evidence="2"/>
<proteinExistence type="predicted"/>
<feature type="chain" id="PRO_5043566998" description="histidine kinase" evidence="8">
    <location>
        <begin position="25"/>
        <end position="469"/>
    </location>
</feature>
<evidence type="ECO:0000259" key="9">
    <source>
        <dbReference type="PROSITE" id="PS50109"/>
    </source>
</evidence>
<dbReference type="CDD" id="cd19410">
    <property type="entry name" value="HK9-like_sensor"/>
    <property type="match status" value="1"/>
</dbReference>
<feature type="signal peptide" evidence="8">
    <location>
        <begin position="1"/>
        <end position="24"/>
    </location>
</feature>
<name>A0AAW9QDZ8_9CHRO</name>
<dbReference type="CDD" id="cd00082">
    <property type="entry name" value="HisKA"/>
    <property type="match status" value="1"/>
</dbReference>
<keyword evidence="5" id="KW-0418">Kinase</keyword>
<keyword evidence="7" id="KW-0812">Transmembrane</keyword>
<dbReference type="InterPro" id="IPR005467">
    <property type="entry name" value="His_kinase_dom"/>
</dbReference>
<feature type="domain" description="Histidine kinase" evidence="9">
    <location>
        <begin position="238"/>
        <end position="454"/>
    </location>
</feature>
<dbReference type="Pfam" id="PF02518">
    <property type="entry name" value="HATPase_c"/>
    <property type="match status" value="1"/>
</dbReference>
<keyword evidence="7" id="KW-0472">Membrane</keyword>
<evidence type="ECO:0000256" key="1">
    <source>
        <dbReference type="ARBA" id="ARBA00000085"/>
    </source>
</evidence>
<dbReference type="GO" id="GO:0005524">
    <property type="term" value="F:ATP binding"/>
    <property type="evidence" value="ECO:0007669"/>
    <property type="project" value="UniProtKB-KW"/>
</dbReference>
<evidence type="ECO:0000256" key="8">
    <source>
        <dbReference type="SAM" id="SignalP"/>
    </source>
</evidence>
<dbReference type="EMBL" id="JBAFSM010000003">
    <property type="protein sequence ID" value="MEG3435990.1"/>
    <property type="molecule type" value="Genomic_DNA"/>
</dbReference>
<keyword evidence="8" id="KW-0732">Signal</keyword>
<dbReference type="PANTHER" id="PTHR43711">
    <property type="entry name" value="TWO-COMPONENT HISTIDINE KINASE"/>
    <property type="match status" value="1"/>
</dbReference>
<dbReference type="InterPro" id="IPR003661">
    <property type="entry name" value="HisK_dim/P_dom"/>
</dbReference>
<dbReference type="SUPFAM" id="SSF55874">
    <property type="entry name" value="ATPase domain of HSP90 chaperone/DNA topoisomerase II/histidine kinase"/>
    <property type="match status" value="1"/>
</dbReference>
<dbReference type="Pfam" id="PF00512">
    <property type="entry name" value="HisKA"/>
    <property type="match status" value="1"/>
</dbReference>
<evidence type="ECO:0000256" key="2">
    <source>
        <dbReference type="ARBA" id="ARBA00012438"/>
    </source>
</evidence>
<feature type="transmembrane region" description="Helical" evidence="7">
    <location>
        <begin position="188"/>
        <end position="207"/>
    </location>
</feature>
<dbReference type="Gene3D" id="1.10.287.130">
    <property type="match status" value="1"/>
</dbReference>